<evidence type="ECO:0000256" key="1">
    <source>
        <dbReference type="ARBA" id="ARBA00022553"/>
    </source>
</evidence>
<organism evidence="10 11">
    <name type="scientific">Macrococcoides canis</name>
    <dbReference type="NCBI Taxonomy" id="1855823"/>
    <lineage>
        <taxon>Bacteria</taxon>
        <taxon>Bacillati</taxon>
        <taxon>Bacillota</taxon>
        <taxon>Bacilli</taxon>
        <taxon>Bacillales</taxon>
        <taxon>Staphylococcaceae</taxon>
        <taxon>Macrococcoides</taxon>
    </lineage>
</organism>
<evidence type="ECO:0000256" key="4">
    <source>
        <dbReference type="ARBA" id="ARBA00023125"/>
    </source>
</evidence>
<dbReference type="SMART" id="SM00862">
    <property type="entry name" value="Trans_reg_C"/>
    <property type="match status" value="1"/>
</dbReference>
<evidence type="ECO:0000256" key="5">
    <source>
        <dbReference type="ARBA" id="ARBA00023163"/>
    </source>
</evidence>
<feature type="modified residue" description="4-aspartylphosphate" evidence="6">
    <location>
        <position position="51"/>
    </location>
</feature>
<dbReference type="InterPro" id="IPR016032">
    <property type="entry name" value="Sig_transdc_resp-reg_C-effctor"/>
</dbReference>
<evidence type="ECO:0000256" key="3">
    <source>
        <dbReference type="ARBA" id="ARBA00023015"/>
    </source>
</evidence>
<dbReference type="InterPro" id="IPR001789">
    <property type="entry name" value="Sig_transdc_resp-reg_receiver"/>
</dbReference>
<dbReference type="InterPro" id="IPR039420">
    <property type="entry name" value="WalR-like"/>
</dbReference>
<dbReference type="STRING" id="1855823.MCCS_04240"/>
<dbReference type="Pfam" id="PF00486">
    <property type="entry name" value="Trans_reg_C"/>
    <property type="match status" value="1"/>
</dbReference>
<dbReference type="Proteomes" id="UP000194154">
    <property type="component" value="Chromosome"/>
</dbReference>
<dbReference type="SUPFAM" id="SSF52172">
    <property type="entry name" value="CheY-like"/>
    <property type="match status" value="1"/>
</dbReference>
<dbReference type="EMBL" id="CP021059">
    <property type="protein sequence ID" value="ARQ06090.1"/>
    <property type="molecule type" value="Genomic_DNA"/>
</dbReference>
<feature type="domain" description="Response regulatory" evidence="8">
    <location>
        <begin position="2"/>
        <end position="115"/>
    </location>
</feature>
<dbReference type="InterPro" id="IPR001867">
    <property type="entry name" value="OmpR/PhoB-type_DNA-bd"/>
</dbReference>
<dbReference type="InterPro" id="IPR036388">
    <property type="entry name" value="WH-like_DNA-bd_sf"/>
</dbReference>
<dbReference type="GO" id="GO:0005829">
    <property type="term" value="C:cytosol"/>
    <property type="evidence" value="ECO:0007669"/>
    <property type="project" value="TreeGrafter"/>
</dbReference>
<dbReference type="AlphaFoldDB" id="A0A1W7AAG1"/>
<keyword evidence="4 7" id="KW-0238">DNA-binding</keyword>
<name>A0A1W7AAG1_9STAP</name>
<keyword evidence="3" id="KW-0805">Transcription regulation</keyword>
<evidence type="ECO:0000313" key="11">
    <source>
        <dbReference type="Proteomes" id="UP000194154"/>
    </source>
</evidence>
<evidence type="ECO:0000259" key="8">
    <source>
        <dbReference type="PROSITE" id="PS50110"/>
    </source>
</evidence>
<evidence type="ECO:0000256" key="7">
    <source>
        <dbReference type="PROSITE-ProRule" id="PRU01091"/>
    </source>
</evidence>
<gene>
    <name evidence="10" type="primary">graR</name>
    <name evidence="10" type="ORF">MCCS_04240</name>
</gene>
<dbReference type="PANTHER" id="PTHR48111">
    <property type="entry name" value="REGULATOR OF RPOS"/>
    <property type="match status" value="1"/>
</dbReference>
<dbReference type="GO" id="GO:0000156">
    <property type="term" value="F:phosphorelay response regulator activity"/>
    <property type="evidence" value="ECO:0007669"/>
    <property type="project" value="TreeGrafter"/>
</dbReference>
<dbReference type="Gene3D" id="3.40.50.2300">
    <property type="match status" value="1"/>
</dbReference>
<sequence>MKIMIVEDDPVIREHLAEALKKWQYEVCIAKNFNDIIDEFNNYKPHIVLLDINLPAYNGYYWCQEIRKISQVPIIFISSRNDSMDQVMAMQMGADDYIEKPFNMTVTVSKVQAMLRRSYDFSILDNLNKGMEINGVELIPEQAKLMFHEEHIDLTLTELQIMQCLFKANGSFISRNALIESCWESEHFIDDNTLAVNMTRLRKKLQKLDLHDFIETKKNVGYRIGDV</sequence>
<evidence type="ECO:0000256" key="2">
    <source>
        <dbReference type="ARBA" id="ARBA00023012"/>
    </source>
</evidence>
<dbReference type="PROSITE" id="PS51755">
    <property type="entry name" value="OMPR_PHOB"/>
    <property type="match status" value="1"/>
</dbReference>
<feature type="DNA-binding region" description="OmpR/PhoB-type" evidence="7">
    <location>
        <begin position="128"/>
        <end position="226"/>
    </location>
</feature>
<dbReference type="CDD" id="cd18159">
    <property type="entry name" value="REC_OmpR_NsrR-like"/>
    <property type="match status" value="1"/>
</dbReference>
<keyword evidence="11" id="KW-1185">Reference proteome</keyword>
<dbReference type="PANTHER" id="PTHR48111:SF43">
    <property type="entry name" value="STAGE 0 SPORULATION PROTEIN A HOMOLOG"/>
    <property type="match status" value="1"/>
</dbReference>
<dbReference type="SMART" id="SM00448">
    <property type="entry name" value="REC"/>
    <property type="match status" value="1"/>
</dbReference>
<keyword evidence="1 6" id="KW-0597">Phosphoprotein</keyword>
<dbReference type="OrthoDB" id="9790442at2"/>
<reference evidence="10 11" key="1">
    <citation type="journal article" date="2017" name="Int. J. Syst. Evol. Microbiol.">
        <title>Macrococcus canis sp. nov., a skin bacterium associated with infections in dogs.</title>
        <authorList>
            <person name="Gobeli Brawand S."/>
            <person name="Cotting K."/>
            <person name="Gomez-Sanz E."/>
            <person name="Collaud A."/>
            <person name="Thomann A."/>
            <person name="Brodard I."/>
            <person name="Rodriguez-Campos S."/>
            <person name="Strauss C."/>
            <person name="Perreten V."/>
        </authorList>
    </citation>
    <scope>NUCLEOTIDE SEQUENCE [LARGE SCALE GENOMIC DNA]</scope>
    <source>
        <strain evidence="10 11">KM45013</strain>
    </source>
</reference>
<dbReference type="GeneID" id="35294571"/>
<dbReference type="GO" id="GO:0000976">
    <property type="term" value="F:transcription cis-regulatory region binding"/>
    <property type="evidence" value="ECO:0007669"/>
    <property type="project" value="TreeGrafter"/>
</dbReference>
<keyword evidence="2" id="KW-0902">Two-component regulatory system</keyword>
<keyword evidence="5" id="KW-0804">Transcription</keyword>
<accession>A0A1W7AAG1</accession>
<evidence type="ECO:0000256" key="6">
    <source>
        <dbReference type="PROSITE-ProRule" id="PRU00169"/>
    </source>
</evidence>
<feature type="domain" description="OmpR/PhoB-type" evidence="9">
    <location>
        <begin position="128"/>
        <end position="226"/>
    </location>
</feature>
<dbReference type="KEGG" id="mcak:MCCS_04240"/>
<dbReference type="InterPro" id="IPR011006">
    <property type="entry name" value="CheY-like_superfamily"/>
</dbReference>
<evidence type="ECO:0000259" key="9">
    <source>
        <dbReference type="PROSITE" id="PS51755"/>
    </source>
</evidence>
<dbReference type="CDD" id="cd00383">
    <property type="entry name" value="trans_reg_C"/>
    <property type="match status" value="1"/>
</dbReference>
<dbReference type="PROSITE" id="PS50110">
    <property type="entry name" value="RESPONSE_REGULATORY"/>
    <property type="match status" value="1"/>
</dbReference>
<dbReference type="Pfam" id="PF00072">
    <property type="entry name" value="Response_reg"/>
    <property type="match status" value="1"/>
</dbReference>
<dbReference type="Gene3D" id="1.10.10.10">
    <property type="entry name" value="Winged helix-like DNA-binding domain superfamily/Winged helix DNA-binding domain"/>
    <property type="match status" value="1"/>
</dbReference>
<dbReference type="GO" id="GO:0032993">
    <property type="term" value="C:protein-DNA complex"/>
    <property type="evidence" value="ECO:0007669"/>
    <property type="project" value="TreeGrafter"/>
</dbReference>
<dbReference type="SUPFAM" id="SSF46894">
    <property type="entry name" value="C-terminal effector domain of the bipartite response regulators"/>
    <property type="match status" value="1"/>
</dbReference>
<dbReference type="GO" id="GO:0006355">
    <property type="term" value="P:regulation of DNA-templated transcription"/>
    <property type="evidence" value="ECO:0007669"/>
    <property type="project" value="InterPro"/>
</dbReference>
<proteinExistence type="predicted"/>
<dbReference type="RefSeq" id="WP_086041780.1">
    <property type="nucleotide sequence ID" value="NZ_CBCRZA010000003.1"/>
</dbReference>
<evidence type="ECO:0000313" key="10">
    <source>
        <dbReference type="EMBL" id="ARQ06090.1"/>
    </source>
</evidence>
<protein>
    <submittedName>
        <fullName evidence="10">Response regulator protein GraR</fullName>
    </submittedName>
</protein>